<dbReference type="Gene3D" id="3.40.630.30">
    <property type="match status" value="1"/>
</dbReference>
<proteinExistence type="predicted"/>
<name>A0A4R0J1D4_9ACTN</name>
<feature type="domain" description="N-acetyltransferase" evidence="1">
    <location>
        <begin position="1"/>
        <end position="129"/>
    </location>
</feature>
<accession>A0A4R0J1D4</accession>
<dbReference type="InterPro" id="IPR000182">
    <property type="entry name" value="GNAT_dom"/>
</dbReference>
<dbReference type="Proteomes" id="UP000294225">
    <property type="component" value="Unassembled WGS sequence"/>
</dbReference>
<dbReference type="EMBL" id="SJKC01000002">
    <property type="protein sequence ID" value="TCC37946.1"/>
    <property type="molecule type" value="Genomic_DNA"/>
</dbReference>
<dbReference type="PROSITE" id="PS51186">
    <property type="entry name" value="GNAT"/>
    <property type="match status" value="1"/>
</dbReference>
<dbReference type="GO" id="GO:0016747">
    <property type="term" value="F:acyltransferase activity, transferring groups other than amino-acyl groups"/>
    <property type="evidence" value="ECO:0007669"/>
    <property type="project" value="InterPro"/>
</dbReference>
<dbReference type="InterPro" id="IPR016181">
    <property type="entry name" value="Acyl_CoA_acyltransferase"/>
</dbReference>
<reference evidence="2 3" key="1">
    <citation type="submission" date="2019-02" db="EMBL/GenBank/DDBJ databases">
        <title>Kribbella capetownensis sp. nov. and Kribbella speibonae sp. nov., isolated from soil.</title>
        <authorList>
            <person name="Curtis S.M."/>
            <person name="Norton I."/>
            <person name="Everest G.J."/>
            <person name="Meyers P.R."/>
        </authorList>
    </citation>
    <scope>NUCLEOTIDE SEQUENCE [LARGE SCALE GENOMIC DNA]</scope>
    <source>
        <strain evidence="2 3">YM55</strain>
    </source>
</reference>
<protein>
    <submittedName>
        <fullName evidence="2">GNAT family N-acetyltransferase</fullName>
    </submittedName>
</protein>
<sequence length="151" mass="16775">MVGALEGEPWAQHHIRARWDIQQSDGGVYLLARRDGEIVGQTILLRRSKYDEVRADADPAEINALHAEVPGQGVGTAIIRAAEAIAAGEWNRSAIGLAVEPDNHRAWALYERLGYEPWAGPRVLDHWTEQAADGTVVRTHNDPCEYLLKTF</sequence>
<dbReference type="SUPFAM" id="SSF55729">
    <property type="entry name" value="Acyl-CoA N-acyltransferases (Nat)"/>
    <property type="match status" value="1"/>
</dbReference>
<keyword evidence="2" id="KW-0808">Transferase</keyword>
<gene>
    <name evidence="2" type="ORF">E0H92_15875</name>
</gene>
<evidence type="ECO:0000313" key="3">
    <source>
        <dbReference type="Proteomes" id="UP000294225"/>
    </source>
</evidence>
<dbReference type="RefSeq" id="WP_131496776.1">
    <property type="nucleotide sequence ID" value="NZ_SJKC01000002.1"/>
</dbReference>
<evidence type="ECO:0000259" key="1">
    <source>
        <dbReference type="PROSITE" id="PS51186"/>
    </source>
</evidence>
<dbReference type="AlphaFoldDB" id="A0A4R0J1D4"/>
<dbReference type="Pfam" id="PF00583">
    <property type="entry name" value="Acetyltransf_1"/>
    <property type="match status" value="1"/>
</dbReference>
<evidence type="ECO:0000313" key="2">
    <source>
        <dbReference type="EMBL" id="TCC37946.1"/>
    </source>
</evidence>
<comment type="caution">
    <text evidence="2">The sequence shown here is derived from an EMBL/GenBank/DDBJ whole genome shotgun (WGS) entry which is preliminary data.</text>
</comment>
<organism evidence="2 3">
    <name type="scientific">Kribbella speibonae</name>
    <dbReference type="NCBI Taxonomy" id="1572660"/>
    <lineage>
        <taxon>Bacteria</taxon>
        <taxon>Bacillati</taxon>
        <taxon>Actinomycetota</taxon>
        <taxon>Actinomycetes</taxon>
        <taxon>Propionibacteriales</taxon>
        <taxon>Kribbellaceae</taxon>
        <taxon>Kribbella</taxon>
    </lineage>
</organism>